<keyword evidence="3" id="KW-1185">Reference proteome</keyword>
<evidence type="ECO:0000313" key="2">
    <source>
        <dbReference type="EMBL" id="KAA0706254.1"/>
    </source>
</evidence>
<feature type="compositionally biased region" description="Polar residues" evidence="1">
    <location>
        <begin position="9"/>
        <end position="19"/>
    </location>
</feature>
<proteinExistence type="predicted"/>
<dbReference type="Proteomes" id="UP000324632">
    <property type="component" value="Chromosome 21"/>
</dbReference>
<comment type="caution">
    <text evidence="2">The sequence shown here is derived from an EMBL/GenBank/DDBJ whole genome shotgun (WGS) entry which is preliminary data.</text>
</comment>
<sequence length="558" mass="63310">MAESVEEQPLQSSPEQGNLTDEFDEDGFVRIKVPEKPVYFFIDRSEREKIKKHRGKRGFKGLQWTNIISQALRTIHPYCYIAFKRHRLKALGSTQASPEFWCLGYCRFDDCQVTLTVTVDSVDLKATVEFQGGESIHNRMELKRRPIRAQDRDQIGKDLQKQCPRTMYLEKLWHVDEDVLASGCRDEAPSPNVLKNISWEVRQKSRQHSNEIFSLQIMLDKEKHSRRCDAQNHYHLAMHTFGLLTTASIVAELDEMVQSAAVVFSSPSSGARVEKHFKNLQSWMQKTAIEVNVTTKSKSSTEDLKSFQVELEKWKERRQKKRGRYVTPIRKAFPFKKPKKVHSSVVKCHTGPKKHDIQAKTGPQKDISERTEEQSENSGCLHHQFTNALNHTVYVVNPSKSSNEKAESSCAAKNFSFLAAVSNELNVDACLDCKGSDEGLSSCSHKLWTSKREMAIERGVMGAQILESSAFFGAHRTTANTANKNKLALAVFLESPWRLMGPKRTLERSGVLGEGESVRTGEVKRGGGEAQDLCVSRAAVHLQNWRTWCIRGNLNQSL</sequence>
<protein>
    <submittedName>
        <fullName evidence="2">Uncharacterized protein</fullName>
    </submittedName>
</protein>
<feature type="region of interest" description="Disordered" evidence="1">
    <location>
        <begin position="349"/>
        <end position="373"/>
    </location>
</feature>
<evidence type="ECO:0000256" key="1">
    <source>
        <dbReference type="SAM" id="MobiDB-lite"/>
    </source>
</evidence>
<organism evidence="2 3">
    <name type="scientific">Triplophysa tibetana</name>
    <dbReference type="NCBI Taxonomy" id="1572043"/>
    <lineage>
        <taxon>Eukaryota</taxon>
        <taxon>Metazoa</taxon>
        <taxon>Chordata</taxon>
        <taxon>Craniata</taxon>
        <taxon>Vertebrata</taxon>
        <taxon>Euteleostomi</taxon>
        <taxon>Actinopterygii</taxon>
        <taxon>Neopterygii</taxon>
        <taxon>Teleostei</taxon>
        <taxon>Ostariophysi</taxon>
        <taxon>Cypriniformes</taxon>
        <taxon>Nemacheilidae</taxon>
        <taxon>Triplophysa</taxon>
    </lineage>
</organism>
<reference evidence="2 3" key="1">
    <citation type="journal article" date="2019" name="Mol. Ecol. Resour.">
        <title>Chromosome-level genome assembly of Triplophysa tibetana, a fish adapted to the harsh high-altitude environment of the Tibetan Plateau.</title>
        <authorList>
            <person name="Yang X."/>
            <person name="Liu H."/>
            <person name="Ma Z."/>
            <person name="Zou Y."/>
            <person name="Zou M."/>
            <person name="Mao Y."/>
            <person name="Li X."/>
            <person name="Wang H."/>
            <person name="Chen T."/>
            <person name="Wang W."/>
            <person name="Yang R."/>
        </authorList>
    </citation>
    <scope>NUCLEOTIDE SEQUENCE [LARGE SCALE GENOMIC DNA]</scope>
    <source>
        <strain evidence="2">TTIB1903HZAU</strain>
        <tissue evidence="2">Muscle</tissue>
    </source>
</reference>
<name>A0A5A9N8E5_9TELE</name>
<gene>
    <name evidence="2" type="ORF">E1301_Tti016251</name>
</gene>
<dbReference type="EMBL" id="SOYY01000021">
    <property type="protein sequence ID" value="KAA0706254.1"/>
    <property type="molecule type" value="Genomic_DNA"/>
</dbReference>
<evidence type="ECO:0000313" key="3">
    <source>
        <dbReference type="Proteomes" id="UP000324632"/>
    </source>
</evidence>
<feature type="region of interest" description="Disordered" evidence="1">
    <location>
        <begin position="1"/>
        <end position="21"/>
    </location>
</feature>
<accession>A0A5A9N8E5</accession>
<dbReference type="AlphaFoldDB" id="A0A5A9N8E5"/>